<organism evidence="1 2">
    <name type="scientific">Methanosarcina thermophila</name>
    <dbReference type="NCBI Taxonomy" id="2210"/>
    <lineage>
        <taxon>Archaea</taxon>
        <taxon>Methanobacteriati</taxon>
        <taxon>Methanobacteriota</taxon>
        <taxon>Stenosarchaea group</taxon>
        <taxon>Methanomicrobia</taxon>
        <taxon>Methanosarcinales</taxon>
        <taxon>Methanosarcinaceae</taxon>
        <taxon>Methanosarcina</taxon>
    </lineage>
</organism>
<evidence type="ECO:0000313" key="2">
    <source>
        <dbReference type="Proteomes" id="UP000323733"/>
    </source>
</evidence>
<dbReference type="Proteomes" id="UP000323733">
    <property type="component" value="Unassembled WGS sequence"/>
</dbReference>
<evidence type="ECO:0000313" key="1">
    <source>
        <dbReference type="EMBL" id="SFT75037.1"/>
    </source>
</evidence>
<dbReference type="AlphaFoldDB" id="A0A1I7AJB8"/>
<dbReference type="GeneID" id="58788014"/>
<dbReference type="EMBL" id="FPAO01000009">
    <property type="protein sequence ID" value="SFT75037.1"/>
    <property type="molecule type" value="Genomic_DNA"/>
</dbReference>
<name>A0A1I7AJB8_METTE</name>
<protein>
    <submittedName>
        <fullName evidence="1">Uncharacterized protein</fullName>
    </submittedName>
</protein>
<reference evidence="1 2" key="1">
    <citation type="submission" date="2016-10" db="EMBL/GenBank/DDBJ databases">
        <authorList>
            <person name="Varghese N."/>
            <person name="Submissions S."/>
        </authorList>
    </citation>
    <scope>NUCLEOTIDE SEQUENCE [LARGE SCALE GENOMIC DNA]</scope>
    <source>
        <strain evidence="1 2">DSM 11855</strain>
    </source>
</reference>
<gene>
    <name evidence="1" type="ORF">SAMN02910340_02165</name>
</gene>
<accession>A0A1I7AJB8</accession>
<sequence>MFSSYIMYNGAVYPKGSLLAYNLPGYIPYPVVNKIVGYKDSWVKKKKIACLGVIF</sequence>
<keyword evidence="2" id="KW-1185">Reference proteome</keyword>
<proteinExistence type="predicted"/>
<dbReference type="RefSeq" id="WP_156149705.1">
    <property type="nucleotide sequence ID" value="NZ_FPAO01000009.1"/>
</dbReference>